<feature type="domain" description="Staygreen protein" evidence="2">
    <location>
        <begin position="3"/>
        <end position="146"/>
    </location>
</feature>
<keyword evidence="1" id="KW-0809">Transit peptide</keyword>
<evidence type="ECO:0000256" key="1">
    <source>
        <dbReference type="ARBA" id="ARBA00022946"/>
    </source>
</evidence>
<organism evidence="3 4">
    <name type="scientific">Lederbergia graminis</name>
    <dbReference type="NCBI Taxonomy" id="735518"/>
    <lineage>
        <taxon>Bacteria</taxon>
        <taxon>Bacillati</taxon>
        <taxon>Bacillota</taxon>
        <taxon>Bacilli</taxon>
        <taxon>Bacillales</taxon>
        <taxon>Bacillaceae</taxon>
        <taxon>Lederbergia</taxon>
    </lineage>
</organism>
<name>A0ABW0LL79_9BACI</name>
<dbReference type="PANTHER" id="PTHR31750:SF4">
    <property type="entry name" value="LP06106P"/>
    <property type="match status" value="1"/>
</dbReference>
<evidence type="ECO:0000313" key="4">
    <source>
        <dbReference type="Proteomes" id="UP001596147"/>
    </source>
</evidence>
<keyword evidence="4" id="KW-1185">Reference proteome</keyword>
<evidence type="ECO:0000313" key="3">
    <source>
        <dbReference type="EMBL" id="MFC5465737.1"/>
    </source>
</evidence>
<dbReference type="RefSeq" id="WP_382352643.1">
    <property type="nucleotide sequence ID" value="NZ_JBHSMC010000016.1"/>
</dbReference>
<comment type="caution">
    <text evidence="3">The sequence shown here is derived from an EMBL/GenBank/DDBJ whole genome shotgun (WGS) entry which is preliminary data.</text>
</comment>
<dbReference type="EMBL" id="JBHSMC010000016">
    <property type="protein sequence ID" value="MFC5465737.1"/>
    <property type="molecule type" value="Genomic_DNA"/>
</dbReference>
<evidence type="ECO:0000259" key="2">
    <source>
        <dbReference type="Pfam" id="PF12638"/>
    </source>
</evidence>
<protein>
    <submittedName>
        <fullName evidence="3">Staygreen family protein</fullName>
    </submittedName>
</protein>
<dbReference type="InterPro" id="IPR024438">
    <property type="entry name" value="Staygreen"/>
</dbReference>
<gene>
    <name evidence="3" type="ORF">ACFPM4_13370</name>
</gene>
<dbReference type="Proteomes" id="UP001596147">
    <property type="component" value="Unassembled WGS sequence"/>
</dbReference>
<sequence length="151" mass="17518">MSTFNPEKLSVFHMNGTTATAPVIPRRYTLTHSDTTGELFLHIGSVYAWNNINTLRDEVIGEWKVYGNSFVFCASVHLDEGEYELNIVAKRNEIFRRELPLALEAIRYGDMGLFMTYPWLSQTPIIIQFHSMYPQYAKKEIWGTFNTLFPK</sequence>
<accession>A0ABW0LL79</accession>
<reference evidence="4" key="1">
    <citation type="journal article" date="2019" name="Int. J. Syst. Evol. Microbiol.">
        <title>The Global Catalogue of Microorganisms (GCM) 10K type strain sequencing project: providing services to taxonomists for standard genome sequencing and annotation.</title>
        <authorList>
            <consortium name="The Broad Institute Genomics Platform"/>
            <consortium name="The Broad Institute Genome Sequencing Center for Infectious Disease"/>
            <person name="Wu L."/>
            <person name="Ma J."/>
        </authorList>
    </citation>
    <scope>NUCLEOTIDE SEQUENCE [LARGE SCALE GENOMIC DNA]</scope>
    <source>
        <strain evidence="4">CGMCC 1.12237</strain>
    </source>
</reference>
<dbReference type="Pfam" id="PF12638">
    <property type="entry name" value="Staygreen"/>
    <property type="match status" value="1"/>
</dbReference>
<dbReference type="PANTHER" id="PTHR31750">
    <property type="entry name" value="PROTEIN STAY-GREEN 1, CHLOROPLASTIC-RELATED"/>
    <property type="match status" value="1"/>
</dbReference>
<proteinExistence type="predicted"/>